<dbReference type="EMBL" id="UZAL01044952">
    <property type="protein sequence ID" value="VDP82974.1"/>
    <property type="molecule type" value="Genomic_DNA"/>
</dbReference>
<keyword evidence="6" id="KW-1185">Reference proteome</keyword>
<dbReference type="InterPro" id="IPR036412">
    <property type="entry name" value="HAD-like_sf"/>
</dbReference>
<keyword evidence="4" id="KW-0460">Magnesium</keyword>
<name>A0A183Q1Y8_9TREM</name>
<evidence type="ECO:0000313" key="5">
    <source>
        <dbReference type="EMBL" id="VDP82974.1"/>
    </source>
</evidence>
<evidence type="ECO:0000313" key="6">
    <source>
        <dbReference type="Proteomes" id="UP000269396"/>
    </source>
</evidence>
<dbReference type="STRING" id="31246.A0A183Q1Y8"/>
<dbReference type="Pfam" id="PF05761">
    <property type="entry name" value="5_nucleotid"/>
    <property type="match status" value="1"/>
</dbReference>
<keyword evidence="2" id="KW-0479">Metal-binding</keyword>
<dbReference type="Gene3D" id="3.40.50.1000">
    <property type="entry name" value="HAD superfamily/HAD-like"/>
    <property type="match status" value="1"/>
</dbReference>
<evidence type="ECO:0000256" key="4">
    <source>
        <dbReference type="ARBA" id="ARBA00022842"/>
    </source>
</evidence>
<dbReference type="GO" id="GO:0008253">
    <property type="term" value="F:5'-nucleotidase activity"/>
    <property type="evidence" value="ECO:0007669"/>
    <property type="project" value="TreeGrafter"/>
</dbReference>
<protein>
    <submittedName>
        <fullName evidence="5">Uncharacterized protein</fullName>
    </submittedName>
</protein>
<dbReference type="Proteomes" id="UP000269396">
    <property type="component" value="Unassembled WGS sequence"/>
</dbReference>
<dbReference type="InterPro" id="IPR008380">
    <property type="entry name" value="HAD-SF_hydro_IG_5-nucl"/>
</dbReference>
<dbReference type="PANTHER" id="PTHR12103">
    <property type="entry name" value="5'-NUCLEOTIDASE DOMAIN-CONTAINING"/>
    <property type="match status" value="1"/>
</dbReference>
<keyword evidence="3" id="KW-0378">Hydrolase</keyword>
<proteinExistence type="inferred from homology"/>
<sequence>MIKLTGWSSASILYFGDHVYADLADVASTYGWMTGAVIPELESELIAANNHDFKINLKRLRMLERLIQENQVNLI</sequence>
<dbReference type="PANTHER" id="PTHR12103:SF12">
    <property type="entry name" value="FI20020P1"/>
    <property type="match status" value="1"/>
</dbReference>
<reference evidence="5 6" key="1">
    <citation type="submission" date="2018-11" db="EMBL/GenBank/DDBJ databases">
        <authorList>
            <consortium name="Pathogen Informatics"/>
        </authorList>
    </citation>
    <scope>NUCLEOTIDE SEQUENCE [LARGE SCALE GENOMIC DNA]</scope>
    <source>
        <strain>Denwood</strain>
        <strain evidence="6">Zambia</strain>
    </source>
</reference>
<comment type="similarity">
    <text evidence="1">Belongs to the 5'(3')-deoxyribonucleotidase family.</text>
</comment>
<accession>A0A183Q1Y8</accession>
<gene>
    <name evidence="5" type="ORF">SMTD_LOCUS20623</name>
</gene>
<dbReference type="GO" id="GO:0046872">
    <property type="term" value="F:metal ion binding"/>
    <property type="evidence" value="ECO:0007669"/>
    <property type="project" value="UniProtKB-KW"/>
</dbReference>
<dbReference type="InterPro" id="IPR023214">
    <property type="entry name" value="HAD_sf"/>
</dbReference>
<evidence type="ECO:0000256" key="1">
    <source>
        <dbReference type="ARBA" id="ARBA00009589"/>
    </source>
</evidence>
<evidence type="ECO:0000256" key="3">
    <source>
        <dbReference type="ARBA" id="ARBA00022801"/>
    </source>
</evidence>
<dbReference type="AlphaFoldDB" id="A0A183Q1Y8"/>
<evidence type="ECO:0000256" key="2">
    <source>
        <dbReference type="ARBA" id="ARBA00022723"/>
    </source>
</evidence>
<organism evidence="5 6">
    <name type="scientific">Schistosoma mattheei</name>
    <dbReference type="NCBI Taxonomy" id="31246"/>
    <lineage>
        <taxon>Eukaryota</taxon>
        <taxon>Metazoa</taxon>
        <taxon>Spiralia</taxon>
        <taxon>Lophotrochozoa</taxon>
        <taxon>Platyhelminthes</taxon>
        <taxon>Trematoda</taxon>
        <taxon>Digenea</taxon>
        <taxon>Strigeidida</taxon>
        <taxon>Schistosomatoidea</taxon>
        <taxon>Schistosomatidae</taxon>
        <taxon>Schistosoma</taxon>
    </lineage>
</organism>
<dbReference type="SUPFAM" id="SSF56784">
    <property type="entry name" value="HAD-like"/>
    <property type="match status" value="1"/>
</dbReference>